<evidence type="ECO:0000313" key="2">
    <source>
        <dbReference type="Proteomes" id="UP001235064"/>
    </source>
</evidence>
<reference evidence="1 2" key="1">
    <citation type="submission" date="2023-06" db="EMBL/GenBank/DDBJ databases">
        <title>Microbacterium sp. nov., isolated from a waste landfill.</title>
        <authorList>
            <person name="Wen W."/>
        </authorList>
    </citation>
    <scope>NUCLEOTIDE SEQUENCE [LARGE SCALE GENOMIC DNA]</scope>
    <source>
        <strain evidence="1 2">ASV49</strain>
    </source>
</reference>
<evidence type="ECO:0000313" key="1">
    <source>
        <dbReference type="EMBL" id="MDL9980484.1"/>
    </source>
</evidence>
<keyword evidence="2" id="KW-1185">Reference proteome</keyword>
<organism evidence="1 2">
    <name type="scientific">Microbacterium candidum</name>
    <dbReference type="NCBI Taxonomy" id="3041922"/>
    <lineage>
        <taxon>Bacteria</taxon>
        <taxon>Bacillati</taxon>
        <taxon>Actinomycetota</taxon>
        <taxon>Actinomycetes</taxon>
        <taxon>Micrococcales</taxon>
        <taxon>Microbacteriaceae</taxon>
        <taxon>Microbacterium</taxon>
    </lineage>
</organism>
<name>A0ABT7N1A7_9MICO</name>
<dbReference type="EMBL" id="JASXSZ010000004">
    <property type="protein sequence ID" value="MDL9980484.1"/>
    <property type="molecule type" value="Genomic_DNA"/>
</dbReference>
<proteinExistence type="predicted"/>
<dbReference type="RefSeq" id="WP_286289432.1">
    <property type="nucleotide sequence ID" value="NZ_JASXSZ010000004.1"/>
</dbReference>
<accession>A0ABT7N1A7</accession>
<sequence length="44" mass="4675">MSIIRFSSNGVPSNAMTGGKKSLIDGPWNPLSSAAATVIREARW</sequence>
<gene>
    <name evidence="1" type="ORF">QSV35_14170</name>
</gene>
<dbReference type="Proteomes" id="UP001235064">
    <property type="component" value="Unassembled WGS sequence"/>
</dbReference>
<protein>
    <submittedName>
        <fullName evidence="1">Uncharacterized protein</fullName>
    </submittedName>
</protein>
<comment type="caution">
    <text evidence="1">The sequence shown here is derived from an EMBL/GenBank/DDBJ whole genome shotgun (WGS) entry which is preliminary data.</text>
</comment>